<feature type="transmembrane region" description="Helical" evidence="1">
    <location>
        <begin position="134"/>
        <end position="159"/>
    </location>
</feature>
<feature type="transmembrane region" description="Helical" evidence="1">
    <location>
        <begin position="400"/>
        <end position="418"/>
    </location>
</feature>
<feature type="transmembrane region" description="Helical" evidence="1">
    <location>
        <begin position="370"/>
        <end position="393"/>
    </location>
</feature>
<sequence>MAGIGVKLTNIYKKNTLTTDIIGAGYSMVVTIAPMLLVIGALMIMEYFLDFSSVGYVTRELFSCTVLYIFIFSLLTASPFNSVLSKYMSDVIYEETYEDILPCYYVGMLLNISLSALVGIPFCIREYLVGKVGIIYVFTGYCGYIALVLVFYSMLYLSICKDYKKISFFFAVGMTVTVFLSFLLVKVFHWGITYGMLFSLTIGFWLIACLEMSVVRSYFKENSGKYRQVLVYFKEYWPLVVTNFLYTLGLYVHNFVFWTTDLHMIVVKSFVCVTTYDMATCLAMFTNISASVIFISRVEMYFHGRYKAYSEAVIGGRGTDIDITKKGMFRALSEELMSLARVQFIITLVIFLICMIFLPQLGFGGMTMRIYPCLASGYFILFLMYAEIIFMYYFNDMKGCVLTGLVFCLITLVGSIISSHFTEIWYGAGLVVGSFAGWTVAYGRLRWMEKHLDVHIFCNGHLLKKKKGDCPSPKVFDRYE</sequence>
<dbReference type="InterPro" id="IPR031617">
    <property type="entry name" value="PelG"/>
</dbReference>
<dbReference type="Proteomes" id="UP000188159">
    <property type="component" value="Chromosome"/>
</dbReference>
<feature type="transmembrane region" description="Helical" evidence="1">
    <location>
        <begin position="424"/>
        <end position="442"/>
    </location>
</feature>
<evidence type="ECO:0000313" key="3">
    <source>
        <dbReference type="Proteomes" id="UP000188159"/>
    </source>
</evidence>
<accession>A0A1Q2C4X8</accession>
<gene>
    <name evidence="2" type="ORF">DO83_03505</name>
</gene>
<feature type="transmembrane region" description="Helical" evidence="1">
    <location>
        <begin position="338"/>
        <end position="358"/>
    </location>
</feature>
<feature type="transmembrane region" description="Helical" evidence="1">
    <location>
        <begin position="191"/>
        <end position="215"/>
    </location>
</feature>
<organism evidence="2 3">
    <name type="scientific">Anaerostipes hadrus</name>
    <dbReference type="NCBI Taxonomy" id="649756"/>
    <lineage>
        <taxon>Bacteria</taxon>
        <taxon>Bacillati</taxon>
        <taxon>Bacillota</taxon>
        <taxon>Clostridia</taxon>
        <taxon>Lachnospirales</taxon>
        <taxon>Lachnospiraceae</taxon>
        <taxon>Anaerostipes</taxon>
    </lineage>
</organism>
<dbReference type="AlphaFoldDB" id="A0A1Q2C4X8"/>
<keyword evidence="1" id="KW-0472">Membrane</keyword>
<feature type="transmembrane region" description="Helical" evidence="1">
    <location>
        <begin position="21"/>
        <end position="45"/>
    </location>
</feature>
<dbReference type="Pfam" id="PF16933">
    <property type="entry name" value="PelG"/>
    <property type="match status" value="1"/>
</dbReference>
<feature type="transmembrane region" description="Helical" evidence="1">
    <location>
        <begin position="104"/>
        <end position="122"/>
    </location>
</feature>
<evidence type="ECO:0000313" key="2">
    <source>
        <dbReference type="EMBL" id="AQP38755.1"/>
    </source>
</evidence>
<name>A0A1Q2C4X8_ANAHA</name>
<keyword evidence="1" id="KW-0812">Transmembrane</keyword>
<dbReference type="EMBL" id="CP012098">
    <property type="protein sequence ID" value="AQP38755.1"/>
    <property type="molecule type" value="Genomic_DNA"/>
</dbReference>
<feature type="transmembrane region" description="Helical" evidence="1">
    <location>
        <begin position="236"/>
        <end position="256"/>
    </location>
</feature>
<evidence type="ECO:0000256" key="1">
    <source>
        <dbReference type="SAM" id="Phobius"/>
    </source>
</evidence>
<reference evidence="2 3" key="1">
    <citation type="journal article" date="2016" name="Sci. Rep.">
        <title>Accelerated dysbiosis of gut microbiota during aggravation of DSS-induced colitis by a butyrate-producing bacterium.</title>
        <authorList>
            <person name="Zhang Q."/>
            <person name="Wu Y."/>
            <person name="Wang J."/>
            <person name="Wu G."/>
            <person name="Long W."/>
            <person name="Xue Z."/>
            <person name="Wang L."/>
            <person name="Zhang X."/>
            <person name="Pang X."/>
            <person name="Zhao Y."/>
            <person name="Zhao L."/>
            <person name="Zhang C."/>
        </authorList>
    </citation>
    <scope>NUCLEOTIDE SEQUENCE [LARGE SCALE GENOMIC DNA]</scope>
    <source>
        <strain evidence="2 3">BPB5</strain>
    </source>
</reference>
<protein>
    <submittedName>
        <fullName evidence="2">Membrane protein</fullName>
    </submittedName>
</protein>
<dbReference type="RefSeq" id="WP_077325665.1">
    <property type="nucleotide sequence ID" value="NZ_CP012098.1"/>
</dbReference>
<proteinExistence type="predicted"/>
<keyword evidence="1" id="KW-1133">Transmembrane helix</keyword>
<feature type="transmembrane region" description="Helical" evidence="1">
    <location>
        <begin position="65"/>
        <end position="84"/>
    </location>
</feature>
<feature type="transmembrane region" description="Helical" evidence="1">
    <location>
        <begin position="276"/>
        <end position="295"/>
    </location>
</feature>
<feature type="transmembrane region" description="Helical" evidence="1">
    <location>
        <begin position="166"/>
        <end position="185"/>
    </location>
</feature>